<dbReference type="InterPro" id="IPR002104">
    <property type="entry name" value="Integrase_catalytic"/>
</dbReference>
<evidence type="ECO:0000256" key="5">
    <source>
        <dbReference type="PROSITE-ProRule" id="PRU01248"/>
    </source>
</evidence>
<dbReference type="InterPro" id="IPR011010">
    <property type="entry name" value="DNA_brk_join_enz"/>
</dbReference>
<evidence type="ECO:0000259" key="8">
    <source>
        <dbReference type="PROSITE" id="PS51900"/>
    </source>
</evidence>
<dbReference type="InterPro" id="IPR010998">
    <property type="entry name" value="Integrase_recombinase_N"/>
</dbReference>
<evidence type="ECO:0000256" key="3">
    <source>
        <dbReference type="ARBA" id="ARBA00023125"/>
    </source>
</evidence>
<sequence>MEAGIEWEIGKIAEEYEGQDDLPDVEEYRLAALHDARSTVQGLPVPIRKSMQAPFRELADDYMVTWRTKHGLKATNTEQQMLATFDLFAGFFGKKPIRDVRDPDAAHFVDALRQLHPNWARKPKAREMPWRELMKAYGGQPKGLADATVNRHMATLKTFWKWAKRRGHCDGENPFEGHHRTLKEGINAQGYVAWTEDELTKLFSPPPKRADLTELMLVALYSGMRLDEIASLTVADIQRKPVPFIRVTDAKTRAGNRDVPIHPALWWLVDKATGEGGNRLWPSFRDEGPGGKPGGDAGKEFSRHKAGKGYRDRVKAFHSFRKNFVGQLERRRVPEQEVAQIVGHEKAGFTFGTYGGEAELRRKAKVVSLIAYPNLPIPDEYRIKEPCKPT</sequence>
<accession>A0A841IWE2</accession>
<feature type="region of interest" description="Disordered" evidence="6">
    <location>
        <begin position="280"/>
        <end position="306"/>
    </location>
</feature>
<gene>
    <name evidence="9" type="ORF">FHS92_000956</name>
</gene>
<dbReference type="RefSeq" id="WP_221230880.1">
    <property type="nucleotide sequence ID" value="NZ_JACIJP010000001.1"/>
</dbReference>
<feature type="domain" description="Core-binding (CB)" evidence="8">
    <location>
        <begin position="53"/>
        <end position="164"/>
    </location>
</feature>
<dbReference type="GO" id="GO:0006310">
    <property type="term" value="P:DNA recombination"/>
    <property type="evidence" value="ECO:0007669"/>
    <property type="project" value="UniProtKB-KW"/>
</dbReference>
<dbReference type="AlphaFoldDB" id="A0A841IWE2"/>
<reference evidence="9 10" key="1">
    <citation type="submission" date="2020-08" db="EMBL/GenBank/DDBJ databases">
        <title>Genomic Encyclopedia of Type Strains, Phase IV (KMG-IV): sequencing the most valuable type-strain genomes for metagenomic binning, comparative biology and taxonomic classification.</title>
        <authorList>
            <person name="Goeker M."/>
        </authorList>
    </citation>
    <scope>NUCLEOTIDE SEQUENCE [LARGE SCALE GENOMIC DNA]</scope>
    <source>
        <strain evidence="9 10">DSM 102255</strain>
    </source>
</reference>
<keyword evidence="2" id="KW-0229">DNA integration</keyword>
<dbReference type="PROSITE" id="PS51900">
    <property type="entry name" value="CB"/>
    <property type="match status" value="1"/>
</dbReference>
<dbReference type="EMBL" id="JACIJP010000001">
    <property type="protein sequence ID" value="MBB6123249.1"/>
    <property type="molecule type" value="Genomic_DNA"/>
</dbReference>
<dbReference type="InterPro" id="IPR044068">
    <property type="entry name" value="CB"/>
</dbReference>
<dbReference type="GO" id="GO:0015074">
    <property type="term" value="P:DNA integration"/>
    <property type="evidence" value="ECO:0007669"/>
    <property type="project" value="UniProtKB-KW"/>
</dbReference>
<dbReference type="SUPFAM" id="SSF56349">
    <property type="entry name" value="DNA breaking-rejoining enzymes"/>
    <property type="match status" value="1"/>
</dbReference>
<evidence type="ECO:0000313" key="9">
    <source>
        <dbReference type="EMBL" id="MBB6123249.1"/>
    </source>
</evidence>
<dbReference type="InterPro" id="IPR050090">
    <property type="entry name" value="Tyrosine_recombinase_XerCD"/>
</dbReference>
<evidence type="ECO:0000256" key="1">
    <source>
        <dbReference type="ARBA" id="ARBA00008857"/>
    </source>
</evidence>
<dbReference type="Pfam" id="PF00589">
    <property type="entry name" value="Phage_integrase"/>
    <property type="match status" value="1"/>
</dbReference>
<comment type="similarity">
    <text evidence="1">Belongs to the 'phage' integrase family.</text>
</comment>
<dbReference type="InterPro" id="IPR013762">
    <property type="entry name" value="Integrase-like_cat_sf"/>
</dbReference>
<keyword evidence="4" id="KW-0233">DNA recombination</keyword>
<evidence type="ECO:0000256" key="4">
    <source>
        <dbReference type="ARBA" id="ARBA00023172"/>
    </source>
</evidence>
<evidence type="ECO:0000256" key="2">
    <source>
        <dbReference type="ARBA" id="ARBA00022908"/>
    </source>
</evidence>
<evidence type="ECO:0000313" key="10">
    <source>
        <dbReference type="Proteomes" id="UP000552700"/>
    </source>
</evidence>
<comment type="caution">
    <text evidence="9">The sequence shown here is derived from an EMBL/GenBank/DDBJ whole genome shotgun (WGS) entry which is preliminary data.</text>
</comment>
<dbReference type="Gene3D" id="1.10.150.130">
    <property type="match status" value="1"/>
</dbReference>
<feature type="compositionally biased region" description="Basic and acidic residues" evidence="6">
    <location>
        <begin position="297"/>
        <end position="306"/>
    </location>
</feature>
<name>A0A841IWE2_9SPHN</name>
<evidence type="ECO:0000259" key="7">
    <source>
        <dbReference type="PROSITE" id="PS51898"/>
    </source>
</evidence>
<organism evidence="9 10">
    <name type="scientific">Sphingobium subterraneum</name>
    <dbReference type="NCBI Taxonomy" id="627688"/>
    <lineage>
        <taxon>Bacteria</taxon>
        <taxon>Pseudomonadati</taxon>
        <taxon>Pseudomonadota</taxon>
        <taxon>Alphaproteobacteria</taxon>
        <taxon>Sphingomonadales</taxon>
        <taxon>Sphingomonadaceae</taxon>
        <taxon>Sphingobium</taxon>
    </lineage>
</organism>
<evidence type="ECO:0000256" key="6">
    <source>
        <dbReference type="SAM" id="MobiDB-lite"/>
    </source>
</evidence>
<keyword evidence="3 5" id="KW-0238">DNA-binding</keyword>
<dbReference type="PANTHER" id="PTHR30349:SF41">
    <property type="entry name" value="INTEGRASE_RECOMBINASE PROTEIN MJ0367-RELATED"/>
    <property type="match status" value="1"/>
</dbReference>
<dbReference type="Proteomes" id="UP000552700">
    <property type="component" value="Unassembled WGS sequence"/>
</dbReference>
<keyword evidence="10" id="KW-1185">Reference proteome</keyword>
<protein>
    <submittedName>
        <fullName evidence="9">Integrase</fullName>
    </submittedName>
</protein>
<dbReference type="Gene3D" id="1.10.443.10">
    <property type="entry name" value="Intergrase catalytic core"/>
    <property type="match status" value="1"/>
</dbReference>
<proteinExistence type="inferred from homology"/>
<dbReference type="PANTHER" id="PTHR30349">
    <property type="entry name" value="PHAGE INTEGRASE-RELATED"/>
    <property type="match status" value="1"/>
</dbReference>
<dbReference type="PROSITE" id="PS51898">
    <property type="entry name" value="TYR_RECOMBINASE"/>
    <property type="match status" value="1"/>
</dbReference>
<dbReference type="GO" id="GO:0003677">
    <property type="term" value="F:DNA binding"/>
    <property type="evidence" value="ECO:0007669"/>
    <property type="project" value="UniProtKB-UniRule"/>
</dbReference>
<feature type="domain" description="Tyr recombinase" evidence="7">
    <location>
        <begin position="189"/>
        <end position="368"/>
    </location>
</feature>